<proteinExistence type="inferred from homology"/>
<dbReference type="InterPro" id="IPR013815">
    <property type="entry name" value="ATP_grasp_subdomain_1"/>
</dbReference>
<dbReference type="InterPro" id="IPR016102">
    <property type="entry name" value="Succinyl-CoA_synth-like"/>
</dbReference>
<dbReference type="InterPro" id="IPR011761">
    <property type="entry name" value="ATP-grasp"/>
</dbReference>
<evidence type="ECO:0000256" key="2">
    <source>
        <dbReference type="PROSITE-ProRule" id="PRU00409"/>
    </source>
</evidence>
<dbReference type="SMART" id="SM00881">
    <property type="entry name" value="CoA_binding"/>
    <property type="match status" value="1"/>
</dbReference>
<dbReference type="RefSeq" id="WP_170231718.1">
    <property type="nucleotide sequence ID" value="NZ_VFPA01000006.1"/>
</dbReference>
<dbReference type="SUPFAM" id="SSF56059">
    <property type="entry name" value="Glutathione synthetase ATP-binding domain-like"/>
    <property type="match status" value="1"/>
</dbReference>
<dbReference type="Proteomes" id="UP000315677">
    <property type="component" value="Unassembled WGS sequence"/>
</dbReference>
<comment type="similarity">
    <text evidence="1">In the N-terminal section; belongs to the acetate CoA ligase alpha subunit family.</text>
</comment>
<dbReference type="Pfam" id="PF13380">
    <property type="entry name" value="CoA_binding_2"/>
    <property type="match status" value="1"/>
</dbReference>
<evidence type="ECO:0000313" key="5">
    <source>
        <dbReference type="Proteomes" id="UP000315677"/>
    </source>
</evidence>
<name>A0A543D0I6_9PSEU</name>
<dbReference type="AlphaFoldDB" id="A0A543D0I6"/>
<feature type="domain" description="ATP-grasp" evidence="3">
    <location>
        <begin position="507"/>
        <end position="543"/>
    </location>
</feature>
<keyword evidence="5" id="KW-1185">Reference proteome</keyword>
<dbReference type="FunFam" id="3.30.1490.20:FF:000020">
    <property type="entry name" value="Protein lysine acetyltransferase"/>
    <property type="match status" value="1"/>
</dbReference>
<keyword evidence="2" id="KW-0067">ATP-binding</keyword>
<dbReference type="InterPro" id="IPR036291">
    <property type="entry name" value="NAD(P)-bd_dom_sf"/>
</dbReference>
<dbReference type="GO" id="GO:0005524">
    <property type="term" value="F:ATP binding"/>
    <property type="evidence" value="ECO:0007669"/>
    <property type="project" value="UniProtKB-UniRule"/>
</dbReference>
<evidence type="ECO:0000313" key="4">
    <source>
        <dbReference type="EMBL" id="TQM02801.1"/>
    </source>
</evidence>
<dbReference type="Gene3D" id="3.40.50.720">
    <property type="entry name" value="NAD(P)-binding Rossmann-like Domain"/>
    <property type="match status" value="1"/>
</dbReference>
<accession>A0A543D0I6</accession>
<protein>
    <submittedName>
        <fullName evidence="4">Acyl-CoA synthetase (NDP forming)</fullName>
    </submittedName>
</protein>
<dbReference type="PANTHER" id="PTHR42793:SF4">
    <property type="entry name" value="BLL6376 PROTEIN"/>
    <property type="match status" value="1"/>
</dbReference>
<dbReference type="Gene3D" id="3.30.1490.20">
    <property type="entry name" value="ATP-grasp fold, A domain"/>
    <property type="match status" value="1"/>
</dbReference>
<evidence type="ECO:0000259" key="3">
    <source>
        <dbReference type="PROSITE" id="PS50975"/>
    </source>
</evidence>
<gene>
    <name evidence="4" type="ORF">FB558_7443</name>
</gene>
<keyword evidence="2" id="KW-0547">Nucleotide-binding</keyword>
<dbReference type="EMBL" id="VFPA01000006">
    <property type="protein sequence ID" value="TQM02801.1"/>
    <property type="molecule type" value="Genomic_DNA"/>
</dbReference>
<dbReference type="GO" id="GO:0046872">
    <property type="term" value="F:metal ion binding"/>
    <property type="evidence" value="ECO:0007669"/>
    <property type="project" value="InterPro"/>
</dbReference>
<dbReference type="PROSITE" id="PS50975">
    <property type="entry name" value="ATP_GRASP"/>
    <property type="match status" value="1"/>
</dbReference>
<dbReference type="Pfam" id="PF19045">
    <property type="entry name" value="Ligase_CoA_2"/>
    <property type="match status" value="1"/>
</dbReference>
<reference evidence="4 5" key="1">
    <citation type="submission" date="2019-06" db="EMBL/GenBank/DDBJ databases">
        <title>Sequencing the genomes of 1000 actinobacteria strains.</title>
        <authorList>
            <person name="Klenk H.-P."/>
        </authorList>
    </citation>
    <scope>NUCLEOTIDE SEQUENCE [LARGE SCALE GENOMIC DNA]</scope>
    <source>
        <strain evidence="4 5">DSM 45301</strain>
    </source>
</reference>
<sequence length="721" mass="75305">MTVNYVEPRVSGTVPTSHVDLTGLDALATPRGIAIFGASSDPTKIGGRPLRFLKESGFGGGIHPINPRYDEVQGVRAHASLDDVDGPVDLAVVAVPRDHVLPAIEACGRKGVKVATVFSAGFSEQDDEGAERQRRLLETAKAVGVRILGPNTIGSLNRRTGAVGTFAAATGVRPTRPIHGRAALVSQSGAMAAHWVVEGLDRGIEFPTWIATGNEGDIDFADALAWVALHDDAPVIAAYLEGARDGDKLREALAIAQQRGKTVVMLKVGTSEAGARAAASHTASLVGADQVFDALFRQYGVIRVHSMDEVLDLTYAATVGKAPEGDRVGLFTTSGGMGILMADVATEAGLQVPPVPNALRAELRAIWPPAGVNNPIDLTAQVMNSETLLGDFADVVLREKQYDCLVMALTYMGRLEPWTDLVVSMLGRVREAHPDVPLFIAMLATPEVRSAVEELGIAVFPDVSAAVRAAGRLATHALEAGRATDDRGGGAAPRIAADGAVTEVMAKTILAEAGVPVVEERVVTSAEDAAAAAEAVDGPVVLKVVSPDIPHKTEVGGVALDVRSGDAAAEAYTRIRAAAHSARPDARVDGVLVAPMVTDGVETILGAFNDPTFGPVVLFGLGGVLVEVLGDVTYRLAPFGPQTGMEMIREIRGFAVLDGARGRPPVDLDALAQALSALSRLAHANRDVLDSVEVNPFLARPRGHGGLAVDALITTRTGRRS</sequence>
<dbReference type="GO" id="GO:0043758">
    <property type="term" value="F:acetate-CoA ligase (ADP-forming) activity"/>
    <property type="evidence" value="ECO:0007669"/>
    <property type="project" value="InterPro"/>
</dbReference>
<dbReference type="PANTHER" id="PTHR42793">
    <property type="entry name" value="COA BINDING DOMAIN CONTAINING PROTEIN"/>
    <property type="match status" value="1"/>
</dbReference>
<dbReference type="SUPFAM" id="SSF51735">
    <property type="entry name" value="NAD(P)-binding Rossmann-fold domains"/>
    <property type="match status" value="1"/>
</dbReference>
<comment type="caution">
    <text evidence="4">The sequence shown here is derived from an EMBL/GenBank/DDBJ whole genome shotgun (WGS) entry which is preliminary data.</text>
</comment>
<dbReference type="Gene3D" id="3.30.470.20">
    <property type="entry name" value="ATP-grasp fold, B domain"/>
    <property type="match status" value="1"/>
</dbReference>
<evidence type="ECO:0000256" key="1">
    <source>
        <dbReference type="ARBA" id="ARBA00060888"/>
    </source>
</evidence>
<dbReference type="InterPro" id="IPR043938">
    <property type="entry name" value="Ligase_CoA_dom"/>
</dbReference>
<dbReference type="SUPFAM" id="SSF52210">
    <property type="entry name" value="Succinyl-CoA synthetase domains"/>
    <property type="match status" value="2"/>
</dbReference>
<dbReference type="InterPro" id="IPR032875">
    <property type="entry name" value="Succ_CoA_lig_flav_dom"/>
</dbReference>
<dbReference type="Pfam" id="PF13549">
    <property type="entry name" value="ATP-grasp_5"/>
    <property type="match status" value="1"/>
</dbReference>
<dbReference type="InterPro" id="IPR003781">
    <property type="entry name" value="CoA-bd"/>
</dbReference>
<organism evidence="4 5">
    <name type="scientific">Pseudonocardia kunmingensis</name>
    <dbReference type="NCBI Taxonomy" id="630975"/>
    <lineage>
        <taxon>Bacteria</taxon>
        <taxon>Bacillati</taxon>
        <taxon>Actinomycetota</taxon>
        <taxon>Actinomycetes</taxon>
        <taxon>Pseudonocardiales</taxon>
        <taxon>Pseudonocardiaceae</taxon>
        <taxon>Pseudonocardia</taxon>
    </lineage>
</organism>
<dbReference type="Gene3D" id="3.40.50.261">
    <property type="entry name" value="Succinyl-CoA synthetase domains"/>
    <property type="match status" value="2"/>
</dbReference>
<dbReference type="Pfam" id="PF13607">
    <property type="entry name" value="Succ_CoA_lig"/>
    <property type="match status" value="1"/>
</dbReference>